<dbReference type="GO" id="GO:0000428">
    <property type="term" value="C:DNA-directed RNA polymerase complex"/>
    <property type="evidence" value="ECO:0007669"/>
    <property type="project" value="UniProtKB-KW"/>
</dbReference>
<dbReference type="PANTHER" id="PTHR48446:SF1">
    <property type="entry name" value="DNA-DIRECTED RNA POLYMERASE SUBUNIT BETA' N-TERMINAL SECTION"/>
    <property type="match status" value="1"/>
</dbReference>
<accession>A0A6G3MKE3</accession>
<dbReference type="GO" id="GO:0046872">
    <property type="term" value="F:metal ion binding"/>
    <property type="evidence" value="ECO:0007669"/>
    <property type="project" value="UniProtKB-KW"/>
</dbReference>
<keyword evidence="4" id="KW-0862">Zinc</keyword>
<evidence type="ECO:0000256" key="2">
    <source>
        <dbReference type="ARBA" id="ARBA00012418"/>
    </source>
</evidence>
<dbReference type="EC" id="2.7.7.6" evidence="2"/>
<dbReference type="GO" id="GO:0003677">
    <property type="term" value="F:DNA binding"/>
    <property type="evidence" value="ECO:0007669"/>
    <property type="project" value="InterPro"/>
</dbReference>
<protein>
    <recommendedName>
        <fullName evidence="2">DNA-directed RNA polymerase</fullName>
        <ecNumber evidence="2">2.7.7.6</ecNumber>
    </recommendedName>
</protein>
<dbReference type="GO" id="GO:0003899">
    <property type="term" value="F:DNA-directed RNA polymerase activity"/>
    <property type="evidence" value="ECO:0007669"/>
    <property type="project" value="UniProtKB-EC"/>
</dbReference>
<dbReference type="GO" id="GO:0005634">
    <property type="term" value="C:nucleus"/>
    <property type="evidence" value="ECO:0007669"/>
    <property type="project" value="UniProtKB-SubCell"/>
</dbReference>
<dbReference type="PANTHER" id="PTHR48446">
    <property type="entry name" value="DNA-DIRECTED RNA POLYMERASE SUBUNIT BETA' N-TERMINAL SECTION"/>
    <property type="match status" value="1"/>
</dbReference>
<name>A0A6G3MKE3_HENSL</name>
<proteinExistence type="predicted"/>
<evidence type="ECO:0000256" key="4">
    <source>
        <dbReference type="ARBA" id="ARBA00022833"/>
    </source>
</evidence>
<evidence type="ECO:0000259" key="8">
    <source>
        <dbReference type="Pfam" id="PF04998"/>
    </source>
</evidence>
<keyword evidence="6" id="KW-0539">Nucleus</keyword>
<keyword evidence="9" id="KW-0240">DNA-directed RNA polymerase</keyword>
<keyword evidence="9" id="KW-0804">Transcription</keyword>
<evidence type="ECO:0000256" key="7">
    <source>
        <dbReference type="ARBA" id="ARBA00048552"/>
    </source>
</evidence>
<dbReference type="EMBL" id="GHBP01008783">
    <property type="protein sequence ID" value="NDJ94459.1"/>
    <property type="molecule type" value="Transcribed_RNA"/>
</dbReference>
<dbReference type="AlphaFoldDB" id="A0A6G3MKE3"/>
<dbReference type="FunFam" id="1.10.150.390:FF:000004">
    <property type="entry name" value="DNA-directed RNA polymerase subunit"/>
    <property type="match status" value="1"/>
</dbReference>
<dbReference type="InterPro" id="IPR015700">
    <property type="entry name" value="RPC1"/>
</dbReference>
<evidence type="ECO:0000313" key="9">
    <source>
        <dbReference type="EMBL" id="NDJ94459.1"/>
    </source>
</evidence>
<evidence type="ECO:0000256" key="3">
    <source>
        <dbReference type="ARBA" id="ARBA00022723"/>
    </source>
</evidence>
<reference evidence="9" key="1">
    <citation type="submission" date="2018-11" db="EMBL/GenBank/DDBJ databases">
        <title>Henneguya salminicola genome and transcriptome.</title>
        <authorList>
            <person name="Yahalomi D."/>
            <person name="Atkinson S.D."/>
            <person name="Neuhof M."/>
            <person name="Chang E.S."/>
            <person name="Philippe H."/>
            <person name="Cartwright P."/>
            <person name="Bartholomew J.L."/>
            <person name="Huchon D."/>
        </authorList>
    </citation>
    <scope>NUCLEOTIDE SEQUENCE</scope>
    <source>
        <strain evidence="9">Hz1</strain>
        <tissue evidence="9">Whole</tissue>
    </source>
</reference>
<dbReference type="Pfam" id="PF04998">
    <property type="entry name" value="RNA_pol_Rpb1_5"/>
    <property type="match status" value="1"/>
</dbReference>
<sequence>MIIVKRRCLDISCLLKAMILLLSYPQNVNIYQYLYVAVVSSGVTCNNTITVLKVLGVEAARQTIINEVSYTMKNHGINVDIRHFTLLADLMSCSGEILGITRYGLSKMKESTLMLASFEKTADHLFDAAFYSSQNKIRGVSESIIVGSPIGVGTGMFRVLQKSLTKEKTTHHINIPLFERCFNAI</sequence>
<dbReference type="SUPFAM" id="SSF64484">
    <property type="entry name" value="beta and beta-prime subunits of DNA dependent RNA-polymerase"/>
    <property type="match status" value="1"/>
</dbReference>
<dbReference type="InterPro" id="IPR007081">
    <property type="entry name" value="RNA_pol_Rpb1_5"/>
</dbReference>
<evidence type="ECO:0000256" key="5">
    <source>
        <dbReference type="ARBA" id="ARBA00022842"/>
    </source>
</evidence>
<organism evidence="9">
    <name type="scientific">Henneguya salminicola</name>
    <name type="common">Myxosporean</name>
    <dbReference type="NCBI Taxonomy" id="69463"/>
    <lineage>
        <taxon>Eukaryota</taxon>
        <taxon>Metazoa</taxon>
        <taxon>Cnidaria</taxon>
        <taxon>Myxozoa</taxon>
        <taxon>Myxosporea</taxon>
        <taxon>Bivalvulida</taxon>
        <taxon>Platysporina</taxon>
        <taxon>Myxobolidae</taxon>
        <taxon>Henneguya</taxon>
    </lineage>
</organism>
<comment type="subcellular location">
    <subcellularLocation>
        <location evidence="1">Nucleus</location>
    </subcellularLocation>
</comment>
<keyword evidence="5" id="KW-0460">Magnesium</keyword>
<evidence type="ECO:0000256" key="6">
    <source>
        <dbReference type="ARBA" id="ARBA00023242"/>
    </source>
</evidence>
<dbReference type="Gene3D" id="1.10.150.390">
    <property type="match status" value="1"/>
</dbReference>
<evidence type="ECO:0000256" key="1">
    <source>
        <dbReference type="ARBA" id="ARBA00004123"/>
    </source>
</evidence>
<dbReference type="GO" id="GO:0006351">
    <property type="term" value="P:DNA-templated transcription"/>
    <property type="evidence" value="ECO:0007669"/>
    <property type="project" value="InterPro"/>
</dbReference>
<feature type="domain" description="RNA polymerase Rpb1" evidence="8">
    <location>
        <begin position="29"/>
        <end position="112"/>
    </location>
</feature>
<comment type="catalytic activity">
    <reaction evidence="7">
        <text>RNA(n) + a ribonucleoside 5'-triphosphate = RNA(n+1) + diphosphate</text>
        <dbReference type="Rhea" id="RHEA:21248"/>
        <dbReference type="Rhea" id="RHEA-COMP:14527"/>
        <dbReference type="Rhea" id="RHEA-COMP:17342"/>
        <dbReference type="ChEBI" id="CHEBI:33019"/>
        <dbReference type="ChEBI" id="CHEBI:61557"/>
        <dbReference type="ChEBI" id="CHEBI:140395"/>
        <dbReference type="EC" id="2.7.7.6"/>
    </reaction>
</comment>
<keyword evidence="3" id="KW-0479">Metal-binding</keyword>